<name>A0A090MEI9_OSTTA</name>
<comment type="caution">
    <text evidence="3">The sequence shown here is derived from an EMBL/GenBank/DDBJ whole genome shotgun (WGS) entry which is preliminary data.</text>
</comment>
<dbReference type="RefSeq" id="XP_022840920.1">
    <property type="nucleotide sequence ID" value="XM_022983506.1"/>
</dbReference>
<dbReference type="Pfam" id="PF00313">
    <property type="entry name" value="CSD"/>
    <property type="match status" value="1"/>
</dbReference>
<dbReference type="Proteomes" id="UP000009170">
    <property type="component" value="Unassembled WGS sequence"/>
</dbReference>
<evidence type="ECO:0000313" key="4">
    <source>
        <dbReference type="Proteomes" id="UP000009170"/>
    </source>
</evidence>
<dbReference type="InterPro" id="IPR002059">
    <property type="entry name" value="CSP_DNA-bd"/>
</dbReference>
<dbReference type="InterPro" id="IPR012340">
    <property type="entry name" value="NA-bd_OB-fold"/>
</dbReference>
<dbReference type="InterPro" id="IPR011129">
    <property type="entry name" value="CSD"/>
</dbReference>
<dbReference type="GO" id="GO:0003677">
    <property type="term" value="F:DNA binding"/>
    <property type="evidence" value="ECO:0007669"/>
    <property type="project" value="UniProtKB-KW"/>
</dbReference>
<dbReference type="AlphaFoldDB" id="A0A090MEI9"/>
<accession>A0A090MEI9</accession>
<feature type="domain" description="CSD" evidence="2">
    <location>
        <begin position="7"/>
        <end position="71"/>
    </location>
</feature>
<gene>
    <name evidence="3" type="ORF">OT_ostta08g00865</name>
</gene>
<protein>
    <submittedName>
        <fullName evidence="3">Cold-shock protein, DNA-binding</fullName>
    </submittedName>
</protein>
<reference evidence="3 4" key="2">
    <citation type="journal article" date="2014" name="BMC Genomics">
        <title>An improved genome of the model marine alga Ostreococcus tauri unfolds by assessing Illumina de novo assemblies.</title>
        <authorList>
            <person name="Blanc-Mathieu R."/>
            <person name="Verhelst B."/>
            <person name="Derelle E."/>
            <person name="Rombauts S."/>
            <person name="Bouget F.Y."/>
            <person name="Carre I."/>
            <person name="Chateau A."/>
            <person name="Eyre-Walker A."/>
            <person name="Grimsley N."/>
            <person name="Moreau H."/>
            <person name="Piegu B."/>
            <person name="Rivals E."/>
            <person name="Schackwitz W."/>
            <person name="Van de Peer Y."/>
            <person name="Piganeau G."/>
        </authorList>
    </citation>
    <scope>NUCLEOTIDE SEQUENCE [LARGE SCALE GENOMIC DNA]</scope>
    <source>
        <strain evidence="4">OTTH 0595 / CCAP 157/2 / RCC745</strain>
    </source>
</reference>
<keyword evidence="4" id="KW-1185">Reference proteome</keyword>
<dbReference type="PANTHER" id="PTHR46565">
    <property type="entry name" value="COLD SHOCK DOMAIN PROTEIN 2"/>
    <property type="match status" value="1"/>
</dbReference>
<keyword evidence="3" id="KW-0238">DNA-binding</keyword>
<feature type="region of interest" description="Disordered" evidence="1">
    <location>
        <begin position="60"/>
        <end position="103"/>
    </location>
</feature>
<dbReference type="PRINTS" id="PR00050">
    <property type="entry name" value="COLDSHOCK"/>
</dbReference>
<reference evidence="4" key="1">
    <citation type="journal article" date="2006" name="Proc. Natl. Acad. Sci. U.S.A.">
        <title>Genome analysis of the smallest free-living eukaryote Ostreococcus tauri unveils many unique features.</title>
        <authorList>
            <person name="Derelle E."/>
            <person name="Ferraz C."/>
            <person name="Rombauts S."/>
            <person name="Rouze P."/>
            <person name="Worden A.Z."/>
            <person name="Robbens S."/>
            <person name="Partensky F."/>
            <person name="Degroeve S."/>
            <person name="Echeynie S."/>
            <person name="Cooke R."/>
            <person name="Saeys Y."/>
            <person name="Wuyts J."/>
            <person name="Jabbari K."/>
            <person name="Bowler C."/>
            <person name="Panaud O."/>
            <person name="Piegu B."/>
            <person name="Ball S.G."/>
            <person name="Ral J.-P."/>
            <person name="Bouget F.-Y."/>
            <person name="Piganeau G."/>
            <person name="De Baets B."/>
            <person name="Picard A."/>
            <person name="Delseny M."/>
            <person name="Demaille J."/>
            <person name="Van de Peer Y."/>
            <person name="Moreau H."/>
        </authorList>
    </citation>
    <scope>NUCLEOTIDE SEQUENCE [LARGE SCALE GENOMIC DNA]</scope>
    <source>
        <strain evidence="4">OTTH 0595 / CCAP 157/2 / RCC745</strain>
    </source>
</reference>
<dbReference type="SMART" id="SM00357">
    <property type="entry name" value="CSP"/>
    <property type="match status" value="1"/>
</dbReference>
<evidence type="ECO:0000256" key="1">
    <source>
        <dbReference type="SAM" id="MobiDB-lite"/>
    </source>
</evidence>
<feature type="compositionally biased region" description="Basic and acidic residues" evidence="1">
    <location>
        <begin position="90"/>
        <end position="103"/>
    </location>
</feature>
<evidence type="ECO:0000259" key="2">
    <source>
        <dbReference type="PROSITE" id="PS51857"/>
    </source>
</evidence>
<dbReference type="Gene3D" id="2.40.50.140">
    <property type="entry name" value="Nucleic acid-binding proteins"/>
    <property type="match status" value="1"/>
</dbReference>
<dbReference type="EMBL" id="CAID01000008">
    <property type="protein sequence ID" value="CEG01377.1"/>
    <property type="molecule type" value="Genomic_DNA"/>
</dbReference>
<dbReference type="SUPFAM" id="SSF50249">
    <property type="entry name" value="Nucleic acid-binding proteins"/>
    <property type="match status" value="1"/>
</dbReference>
<dbReference type="PANTHER" id="PTHR46565:SF20">
    <property type="entry name" value="COLD SHOCK DOMAIN-CONTAINING PROTEIN 4"/>
    <property type="match status" value="1"/>
</dbReference>
<organism evidence="3 4">
    <name type="scientific">Ostreococcus tauri</name>
    <name type="common">Marine green alga</name>
    <dbReference type="NCBI Taxonomy" id="70448"/>
    <lineage>
        <taxon>Eukaryota</taxon>
        <taxon>Viridiplantae</taxon>
        <taxon>Chlorophyta</taxon>
        <taxon>Mamiellophyceae</taxon>
        <taxon>Mamiellales</taxon>
        <taxon>Bathycoccaceae</taxon>
        <taxon>Ostreococcus</taxon>
    </lineage>
</organism>
<dbReference type="CDD" id="cd04458">
    <property type="entry name" value="CSP_CDS"/>
    <property type="match status" value="1"/>
</dbReference>
<feature type="compositionally biased region" description="Basic residues" evidence="1">
    <location>
        <begin position="79"/>
        <end position="89"/>
    </location>
</feature>
<proteinExistence type="predicted"/>
<sequence>MAETRARTLGTVTWFNCVRGYGYVRPHDGSEDVFVHQSELQMDGFRSVWEGDEIEFELDDDERRRAKNVTGPAGAPLKKTPKQFYRRVRKDGNEQSRRHQDAP</sequence>
<dbReference type="STRING" id="70448.A0A090MEI9"/>
<dbReference type="KEGG" id="ota:OT_ostta08g00865"/>
<dbReference type="PROSITE" id="PS51857">
    <property type="entry name" value="CSD_2"/>
    <property type="match status" value="1"/>
</dbReference>
<dbReference type="InParanoid" id="A0A090MEI9"/>
<dbReference type="OrthoDB" id="422005at2759"/>
<evidence type="ECO:0000313" key="3">
    <source>
        <dbReference type="EMBL" id="CEG01377.1"/>
    </source>
</evidence>
<dbReference type="GeneID" id="9833465"/>